<gene>
    <name evidence="1" type="ORF">SADUNF_Sadunf07G0120300</name>
</gene>
<dbReference type="Proteomes" id="UP000657918">
    <property type="component" value="Unassembled WGS sequence"/>
</dbReference>
<proteinExistence type="predicted"/>
<keyword evidence="2" id="KW-1185">Reference proteome</keyword>
<comment type="caution">
    <text evidence="1">The sequence shown here is derived from an EMBL/GenBank/DDBJ whole genome shotgun (WGS) entry which is preliminary data.</text>
</comment>
<accession>A0A835K0J9</accession>
<reference evidence="1 2" key="1">
    <citation type="submission" date="2020-10" db="EMBL/GenBank/DDBJ databases">
        <title>Plant Genome Project.</title>
        <authorList>
            <person name="Zhang R.-G."/>
        </authorList>
    </citation>
    <scope>NUCLEOTIDE SEQUENCE [LARGE SCALE GENOMIC DNA]</scope>
    <source>
        <strain evidence="1">FAFU-HL-1</strain>
        <tissue evidence="1">Leaf</tissue>
    </source>
</reference>
<evidence type="ECO:0000313" key="2">
    <source>
        <dbReference type="Proteomes" id="UP000657918"/>
    </source>
</evidence>
<sequence length="159" mass="18079">MPMKLPQQSSGNGSAVLPRKLTANILEMDGLKWTIFLDRFSHLYENGAQLKIRAILHFINPDSASTSESINKYKSQECIKDPGHVLDQLRLDRGYGEGRVIEQFVLKMLWVICEDRVSAGDDGAINFLDRISTFILEEMGNFPCISCFYKDFLKREGKS</sequence>
<protein>
    <submittedName>
        <fullName evidence="1">Uncharacterized protein</fullName>
    </submittedName>
</protein>
<dbReference type="EMBL" id="JADGMS010000007">
    <property type="protein sequence ID" value="KAF9679248.1"/>
    <property type="molecule type" value="Genomic_DNA"/>
</dbReference>
<organism evidence="1 2">
    <name type="scientific">Salix dunnii</name>
    <dbReference type="NCBI Taxonomy" id="1413687"/>
    <lineage>
        <taxon>Eukaryota</taxon>
        <taxon>Viridiplantae</taxon>
        <taxon>Streptophyta</taxon>
        <taxon>Embryophyta</taxon>
        <taxon>Tracheophyta</taxon>
        <taxon>Spermatophyta</taxon>
        <taxon>Magnoliopsida</taxon>
        <taxon>eudicotyledons</taxon>
        <taxon>Gunneridae</taxon>
        <taxon>Pentapetalae</taxon>
        <taxon>rosids</taxon>
        <taxon>fabids</taxon>
        <taxon>Malpighiales</taxon>
        <taxon>Salicaceae</taxon>
        <taxon>Saliceae</taxon>
        <taxon>Salix</taxon>
    </lineage>
</organism>
<dbReference type="OrthoDB" id="10409880at2759"/>
<dbReference type="AlphaFoldDB" id="A0A835K0J9"/>
<name>A0A835K0J9_9ROSI</name>
<evidence type="ECO:0000313" key="1">
    <source>
        <dbReference type="EMBL" id="KAF9679248.1"/>
    </source>
</evidence>